<protein>
    <recommendedName>
        <fullName evidence="1">UPF0246 protein GAK30_00852</fullName>
    </recommendedName>
</protein>
<name>A0A7V8FR22_9BURK</name>
<gene>
    <name evidence="2" type="ORF">GAK30_00852</name>
</gene>
<organism evidence="2 3">
    <name type="scientific">Paracidovorax wautersii</name>
    <dbReference type="NCBI Taxonomy" id="1177982"/>
    <lineage>
        <taxon>Bacteria</taxon>
        <taxon>Pseudomonadati</taxon>
        <taxon>Pseudomonadota</taxon>
        <taxon>Betaproteobacteria</taxon>
        <taxon>Burkholderiales</taxon>
        <taxon>Comamonadaceae</taxon>
        <taxon>Paracidovorax</taxon>
    </lineage>
</organism>
<evidence type="ECO:0000313" key="3">
    <source>
        <dbReference type="Proteomes" id="UP000461670"/>
    </source>
</evidence>
<dbReference type="HAMAP" id="MF_00652">
    <property type="entry name" value="UPF0246"/>
    <property type="match status" value="1"/>
</dbReference>
<accession>A0A7V8FR22</accession>
<dbReference type="Proteomes" id="UP000461670">
    <property type="component" value="Unassembled WGS sequence"/>
</dbReference>
<evidence type="ECO:0000313" key="2">
    <source>
        <dbReference type="EMBL" id="KAF1022913.1"/>
    </source>
</evidence>
<dbReference type="GO" id="GO:0005829">
    <property type="term" value="C:cytosol"/>
    <property type="evidence" value="ECO:0007669"/>
    <property type="project" value="TreeGrafter"/>
</dbReference>
<dbReference type="Pfam" id="PF03883">
    <property type="entry name" value="H2O2_YaaD"/>
    <property type="match status" value="1"/>
</dbReference>
<evidence type="ECO:0000256" key="1">
    <source>
        <dbReference type="HAMAP-Rule" id="MF_00652"/>
    </source>
</evidence>
<dbReference type="GO" id="GO:0033194">
    <property type="term" value="P:response to hydroperoxide"/>
    <property type="evidence" value="ECO:0007669"/>
    <property type="project" value="TreeGrafter"/>
</dbReference>
<proteinExistence type="inferred from homology"/>
<reference evidence="3" key="1">
    <citation type="journal article" date="2020" name="MBio">
        <title>Horizontal gene transfer to a defensive symbiont with a reduced genome amongst a multipartite beetle microbiome.</title>
        <authorList>
            <person name="Waterworth S.C."/>
            <person name="Florez L.V."/>
            <person name="Rees E.R."/>
            <person name="Hertweck C."/>
            <person name="Kaltenpoth M."/>
            <person name="Kwan J.C."/>
        </authorList>
    </citation>
    <scope>NUCLEOTIDE SEQUENCE [LARGE SCALE GENOMIC DNA]</scope>
</reference>
<dbReference type="PANTHER" id="PTHR30283:SF4">
    <property type="entry name" value="PEROXIDE STRESS RESISTANCE PROTEIN YAAA"/>
    <property type="match status" value="1"/>
</dbReference>
<dbReference type="EMBL" id="WNDQ01000008">
    <property type="protein sequence ID" value="KAF1022913.1"/>
    <property type="molecule type" value="Genomic_DNA"/>
</dbReference>
<dbReference type="AlphaFoldDB" id="A0A7V8FR22"/>
<comment type="caution">
    <text evidence="2">The sequence shown here is derived from an EMBL/GenBank/DDBJ whole genome shotgun (WGS) entry which is preliminary data.</text>
</comment>
<dbReference type="NCBIfam" id="NF002542">
    <property type="entry name" value="PRK02101.1-3"/>
    <property type="match status" value="1"/>
</dbReference>
<dbReference type="PANTHER" id="PTHR30283">
    <property type="entry name" value="PEROXIDE STRESS RESPONSE PROTEIN YAAA"/>
    <property type="match status" value="1"/>
</dbReference>
<comment type="similarity">
    <text evidence="1">Belongs to the UPF0246 family.</text>
</comment>
<sequence length="261" mass="29102">MLFVLSPAKALDYETPLPPALAGLPHTLPQFLPQTRELIAVLKTKSPQQIAELMSLSDALSALNVARYQAWSPKFTAANARQAVLAFNGDVYEGLDARSLSLDDLAWTQQHVGLLSGLYGVLRPLDLMQPYRLEMGTRLATDQGANLYKFWGRTMADYLNGALQADATPVLVNLASQEYFKSVDLKVLKARVVECVFEEWKNGQYKVISFAAKRARGLMTRYAVTHRIATPDKLKGFDLEGYAYTAEASQPDRLVFRRRTA</sequence>
<dbReference type="InterPro" id="IPR005583">
    <property type="entry name" value="YaaA"/>
</dbReference>